<organism evidence="1">
    <name type="scientific">marine sediment metagenome</name>
    <dbReference type="NCBI Taxonomy" id="412755"/>
    <lineage>
        <taxon>unclassified sequences</taxon>
        <taxon>metagenomes</taxon>
        <taxon>ecological metagenomes</taxon>
    </lineage>
</organism>
<name>A0A0F9KXE3_9ZZZZ</name>
<dbReference type="AlphaFoldDB" id="A0A0F9KXE3"/>
<gene>
    <name evidence="1" type="ORF">LCGC14_1279870</name>
</gene>
<dbReference type="EMBL" id="LAZR01007270">
    <property type="protein sequence ID" value="KKM86363.1"/>
    <property type="molecule type" value="Genomic_DNA"/>
</dbReference>
<comment type="caution">
    <text evidence="1">The sequence shown here is derived from an EMBL/GenBank/DDBJ whole genome shotgun (WGS) entry which is preliminary data.</text>
</comment>
<accession>A0A0F9KXE3</accession>
<evidence type="ECO:0000313" key="1">
    <source>
        <dbReference type="EMBL" id="KKM86363.1"/>
    </source>
</evidence>
<reference evidence="1" key="1">
    <citation type="journal article" date="2015" name="Nature">
        <title>Complex archaea that bridge the gap between prokaryotes and eukaryotes.</title>
        <authorList>
            <person name="Spang A."/>
            <person name="Saw J.H."/>
            <person name="Jorgensen S.L."/>
            <person name="Zaremba-Niedzwiedzka K."/>
            <person name="Martijn J."/>
            <person name="Lind A.E."/>
            <person name="van Eijk R."/>
            <person name="Schleper C."/>
            <person name="Guy L."/>
            <person name="Ettema T.J."/>
        </authorList>
    </citation>
    <scope>NUCLEOTIDE SEQUENCE</scope>
</reference>
<sequence length="110" mass="12955">MKLTKKKALEIAIELWTWIVDNPGKKKEDWPKWEEYGDMRDCCSLCERYIRKRIKTRTEHGLRCDCPIADKHDHCTGTAYRDWDRAMNEDGKEAAHSAAVEFLAQLKDLK</sequence>
<proteinExistence type="predicted"/>
<protein>
    <submittedName>
        <fullName evidence="1">Uncharacterized protein</fullName>
    </submittedName>
</protein>